<gene>
    <name evidence="2" type="ORF">CEE60_16565</name>
</gene>
<evidence type="ECO:0000256" key="1">
    <source>
        <dbReference type="PROSITE-ProRule" id="PRU00339"/>
    </source>
</evidence>
<feature type="repeat" description="TPR" evidence="1">
    <location>
        <begin position="168"/>
        <end position="201"/>
    </location>
</feature>
<dbReference type="Gene3D" id="1.25.40.10">
    <property type="entry name" value="Tetratricopeptide repeat domain"/>
    <property type="match status" value="3"/>
</dbReference>
<dbReference type="Pfam" id="PF13181">
    <property type="entry name" value="TPR_8"/>
    <property type="match status" value="1"/>
</dbReference>
<evidence type="ECO:0000313" key="3">
    <source>
        <dbReference type="Proteomes" id="UP000198157"/>
    </source>
</evidence>
<organism evidence="2 3">
    <name type="scientific">Stenotrophomonas maltophilia</name>
    <name type="common">Pseudomonas maltophilia</name>
    <name type="synonym">Xanthomonas maltophilia</name>
    <dbReference type="NCBI Taxonomy" id="40324"/>
    <lineage>
        <taxon>Bacteria</taxon>
        <taxon>Pseudomonadati</taxon>
        <taxon>Pseudomonadota</taxon>
        <taxon>Gammaproteobacteria</taxon>
        <taxon>Lysobacterales</taxon>
        <taxon>Lysobacteraceae</taxon>
        <taxon>Stenotrophomonas</taxon>
        <taxon>Stenotrophomonas maltophilia group</taxon>
    </lineage>
</organism>
<dbReference type="PANTHER" id="PTHR12558:SF13">
    <property type="entry name" value="CELL DIVISION CYCLE PROTEIN 27 HOMOLOG"/>
    <property type="match status" value="1"/>
</dbReference>
<dbReference type="EMBL" id="NIVS01000048">
    <property type="protein sequence ID" value="OWQ50732.1"/>
    <property type="molecule type" value="Genomic_DNA"/>
</dbReference>
<evidence type="ECO:0000313" key="2">
    <source>
        <dbReference type="EMBL" id="OWQ50732.1"/>
    </source>
</evidence>
<dbReference type="Pfam" id="PF13432">
    <property type="entry name" value="TPR_16"/>
    <property type="match status" value="2"/>
</dbReference>
<keyword evidence="1" id="KW-0802">TPR repeat</keyword>
<reference evidence="2 3" key="1">
    <citation type="submission" date="2017-06" db="EMBL/GenBank/DDBJ databases">
        <authorList>
            <person name="Kim H.J."/>
            <person name="Triplett B.A."/>
        </authorList>
    </citation>
    <scope>NUCLEOTIDE SEQUENCE [LARGE SCALE GENOMIC DNA]</scope>
    <source>
        <strain evidence="2 3">13146</strain>
    </source>
</reference>
<dbReference type="SUPFAM" id="SSF48452">
    <property type="entry name" value="TPR-like"/>
    <property type="match status" value="2"/>
</dbReference>
<dbReference type="Gene3D" id="3.40.50.300">
    <property type="entry name" value="P-loop containing nucleotide triphosphate hydrolases"/>
    <property type="match status" value="1"/>
</dbReference>
<protein>
    <submittedName>
        <fullName evidence="2">Adenylate cyclase</fullName>
    </submittedName>
</protein>
<dbReference type="AlphaFoldDB" id="A0A246HIY2"/>
<dbReference type="Proteomes" id="UP000198157">
    <property type="component" value="Unassembled WGS sequence"/>
</dbReference>
<dbReference type="InterPro" id="IPR011990">
    <property type="entry name" value="TPR-like_helical_dom_sf"/>
</dbReference>
<dbReference type="SMART" id="SM00028">
    <property type="entry name" value="TPR"/>
    <property type="match status" value="5"/>
</dbReference>
<name>A0A246HIY2_STEMA</name>
<sequence length="689" mass="75680">MQDQILQALRRNAVDDAVQLAREWIAAEPEQPQAHRWLSLSLQQQGQFDDALTSLQQALTLAPDNADLHLQQAGLLLALRQFDAAGSALDRTAELNPNALSAYVMQAHLALARNDVDEADRLTRMASRVDEDHPELAALTGMVALRRGEVDRALALLSAASEALPGDSRVLYALGFAYMGKDMLAFAEQSFRRVLELNPSVTSLQGLIVQLALRQGHVDVAAEMMRQVLATPAGDSPAMRRLAGELELQAGQPLQALEHLLPVLAQWPADRHTLQLLLMAWQRLGREQQARETLDATLADHPQIHDLWMARLTVEPVGGPDAVAVGERWLQAMPEHLPALETRLRLHDMNNEDDAAEAVAERIVTLEPGRTSGEMRLVEGLLKRDPAAAIARVQALHDGAPEEARSSLRAWLGSVQDRAGQYHDALRTWVELHAAEAPQRLPLPPQAKAPLSWPELAPVAEDNAIAPIFVWGAPGSGVERVVAAMAAASPVIRGDRFGPNPPNDAFQSYHTLQDLSTGKLTPEALVAQWREQLPARGLKDGAVIDWLLWWDNALLWALRPQLPEGRLIIALRDPRDMLLEWIAFGAPAPFAVNSVHEAAEWLARSLAQVATLHEQDLYPNALVRIDDIGHDAQAMAQHLGNLFGMRFPPAPTLGPARMAPGHWRDYRDEMGPAFALLTSVAVRLGYPEE</sequence>
<accession>A0A246HIY2</accession>
<dbReference type="InterPro" id="IPR027417">
    <property type="entry name" value="P-loop_NTPase"/>
</dbReference>
<dbReference type="InterPro" id="IPR019734">
    <property type="entry name" value="TPR_rpt"/>
</dbReference>
<feature type="repeat" description="TPR" evidence="1">
    <location>
        <begin position="32"/>
        <end position="65"/>
    </location>
</feature>
<dbReference type="PANTHER" id="PTHR12558">
    <property type="entry name" value="CELL DIVISION CYCLE 16,23,27"/>
    <property type="match status" value="1"/>
</dbReference>
<dbReference type="OrthoDB" id="5965059at2"/>
<dbReference type="Pfam" id="PF14559">
    <property type="entry name" value="TPR_19"/>
    <property type="match status" value="1"/>
</dbReference>
<comment type="caution">
    <text evidence="2">The sequence shown here is derived from an EMBL/GenBank/DDBJ whole genome shotgun (WGS) entry which is preliminary data.</text>
</comment>
<dbReference type="PROSITE" id="PS50005">
    <property type="entry name" value="TPR"/>
    <property type="match status" value="2"/>
</dbReference>
<proteinExistence type="predicted"/>